<evidence type="ECO:0000256" key="4">
    <source>
        <dbReference type="ARBA" id="ARBA00022598"/>
    </source>
</evidence>
<dbReference type="PANTHER" id="PTHR11777">
    <property type="entry name" value="ALANYL-TRNA SYNTHETASE"/>
    <property type="match status" value="1"/>
</dbReference>
<feature type="domain" description="Alanyl-transfer RNA synthetases family profile" evidence="11">
    <location>
        <begin position="51"/>
        <end position="222"/>
    </location>
</feature>
<evidence type="ECO:0000256" key="7">
    <source>
        <dbReference type="ARBA" id="ARBA00022884"/>
    </source>
</evidence>
<keyword evidence="10" id="KW-0175">Coiled coil</keyword>
<keyword evidence="3" id="KW-0820">tRNA-binding</keyword>
<dbReference type="InterPro" id="IPR018165">
    <property type="entry name" value="Ala-tRNA-synth_IIc_core"/>
</dbReference>
<dbReference type="GO" id="GO:0005739">
    <property type="term" value="C:mitochondrion"/>
    <property type="evidence" value="ECO:0007669"/>
    <property type="project" value="TreeGrafter"/>
</dbReference>
<dbReference type="AlphaFoldDB" id="A0AA38YXR6"/>
<evidence type="ECO:0000313" key="13">
    <source>
        <dbReference type="Proteomes" id="UP001168098"/>
    </source>
</evidence>
<dbReference type="InterPro" id="IPR012947">
    <property type="entry name" value="tRNA_SAD"/>
</dbReference>
<dbReference type="Proteomes" id="UP001168098">
    <property type="component" value="Unassembled WGS sequence"/>
</dbReference>
<feature type="coiled-coil region" evidence="10">
    <location>
        <begin position="262"/>
        <end position="289"/>
    </location>
</feature>
<dbReference type="Gene3D" id="3.30.980.10">
    <property type="entry name" value="Threonyl-trna Synthetase, Chain A, domain 2"/>
    <property type="match status" value="1"/>
</dbReference>
<proteinExistence type="inferred from homology"/>
<evidence type="ECO:0000259" key="11">
    <source>
        <dbReference type="PROSITE" id="PS50860"/>
    </source>
</evidence>
<protein>
    <recommendedName>
        <fullName evidence="2">alanine--tRNA ligase</fullName>
        <ecNumber evidence="2">6.1.1.7</ecNumber>
    </recommendedName>
</protein>
<dbReference type="PANTHER" id="PTHR11777:SF9">
    <property type="entry name" value="ALANINE--TRNA LIGASE, CYTOPLASMIC"/>
    <property type="match status" value="1"/>
</dbReference>
<evidence type="ECO:0000256" key="2">
    <source>
        <dbReference type="ARBA" id="ARBA00013168"/>
    </source>
</evidence>
<dbReference type="EC" id="6.1.1.7" evidence="2"/>
<evidence type="ECO:0000313" key="12">
    <source>
        <dbReference type="EMBL" id="KAJ9678374.1"/>
    </source>
</evidence>
<dbReference type="SUPFAM" id="SSF55186">
    <property type="entry name" value="ThrRS/AlaRS common domain"/>
    <property type="match status" value="1"/>
</dbReference>
<dbReference type="InterPro" id="IPR018163">
    <property type="entry name" value="Thr/Ala-tRNA-synth_IIc_edit"/>
</dbReference>
<evidence type="ECO:0000256" key="10">
    <source>
        <dbReference type="SAM" id="Coils"/>
    </source>
</evidence>
<dbReference type="EMBL" id="JARBHA010000016">
    <property type="protein sequence ID" value="KAJ9678374.1"/>
    <property type="molecule type" value="Genomic_DNA"/>
</dbReference>
<dbReference type="Pfam" id="PF07973">
    <property type="entry name" value="tRNA_SAD"/>
    <property type="match status" value="1"/>
</dbReference>
<dbReference type="GO" id="GO:0006419">
    <property type="term" value="P:alanyl-tRNA aminoacylation"/>
    <property type="evidence" value="ECO:0007669"/>
    <property type="project" value="InterPro"/>
</dbReference>
<evidence type="ECO:0000256" key="9">
    <source>
        <dbReference type="ARBA" id="ARBA00023146"/>
    </source>
</evidence>
<keyword evidence="13" id="KW-1185">Reference proteome</keyword>
<gene>
    <name evidence="12" type="ORF">PVL29_020523</name>
</gene>
<keyword evidence="8" id="KW-0648">Protein biosynthesis</keyword>
<evidence type="ECO:0000256" key="5">
    <source>
        <dbReference type="ARBA" id="ARBA00022741"/>
    </source>
</evidence>
<organism evidence="12 13">
    <name type="scientific">Vitis rotundifolia</name>
    <name type="common">Muscadine grape</name>
    <dbReference type="NCBI Taxonomy" id="103349"/>
    <lineage>
        <taxon>Eukaryota</taxon>
        <taxon>Viridiplantae</taxon>
        <taxon>Streptophyta</taxon>
        <taxon>Embryophyta</taxon>
        <taxon>Tracheophyta</taxon>
        <taxon>Spermatophyta</taxon>
        <taxon>Magnoliopsida</taxon>
        <taxon>eudicotyledons</taxon>
        <taxon>Gunneridae</taxon>
        <taxon>Pentapetalae</taxon>
        <taxon>rosids</taxon>
        <taxon>Vitales</taxon>
        <taxon>Vitaceae</taxon>
        <taxon>Viteae</taxon>
        <taxon>Vitis</taxon>
    </lineage>
</organism>
<accession>A0AA38YXR6</accession>
<evidence type="ECO:0000256" key="8">
    <source>
        <dbReference type="ARBA" id="ARBA00022917"/>
    </source>
</evidence>
<keyword evidence="9" id="KW-0030">Aminoacyl-tRNA synthetase</keyword>
<dbReference type="GO" id="GO:0000049">
    <property type="term" value="F:tRNA binding"/>
    <property type="evidence" value="ECO:0007669"/>
    <property type="project" value="UniProtKB-KW"/>
</dbReference>
<dbReference type="GO" id="GO:0009507">
    <property type="term" value="C:chloroplast"/>
    <property type="evidence" value="ECO:0007669"/>
    <property type="project" value="TreeGrafter"/>
</dbReference>
<comment type="caution">
    <text evidence="12">The sequence shown here is derived from an EMBL/GenBank/DDBJ whole genome shotgun (WGS) entry which is preliminary data.</text>
</comment>
<sequence length="503" mass="56305">MGISFSRQKPLDLTKFLVLPPSLQLNFCINPFKYENIFCKQKRVWKISSYDRRKLIAPNHTCTHMLNFALREVLGNHVDQKGSTVLPEKLRFDFSHGKPIHPDHLRRIESIVNDQIEDELDVYGKEAALADAKRINGVRAVFGEVYPDPVRVLTIGQKVEDLLADPDNEEWLSVSAELCGGTHISNTREAKAFALLSEEGITKGIRRITTVTTDRAFKAMELAFSLELEVDAASEAEGSLLEKKVSSLRSRVDAAPIPAPKKADLRTKISLLQDQVRKEQKKIAEENIQKAVKVATEMADGAASDGKAFCISLVDVGLDTTAVREAVLKVIEQKGISVTVFSTDETTNKAVVYAGVPENGEKFKQLELSEWLTAALGLYNIRIPTNYLWLCINETELIDGTAVFRYNAMQSCLMKQRERLAMTLVDKEMEIYIHSLTRVDYLSNQRMSVVFCTLDLMPSISLSPFFKEPQFKLCCPTPSQCLPSLDPGIVVPSSRLPKGLKLR</sequence>
<dbReference type="InterPro" id="IPR050058">
    <property type="entry name" value="Ala-tRNA_ligase"/>
</dbReference>
<dbReference type="SMART" id="SM00863">
    <property type="entry name" value="tRNA_SAD"/>
    <property type="match status" value="1"/>
</dbReference>
<dbReference type="GO" id="GO:0002161">
    <property type="term" value="F:aminoacyl-tRNA deacylase activity"/>
    <property type="evidence" value="ECO:0007669"/>
    <property type="project" value="TreeGrafter"/>
</dbReference>
<keyword evidence="4" id="KW-0436">Ligase</keyword>
<evidence type="ECO:0000256" key="1">
    <source>
        <dbReference type="ARBA" id="ARBA00008226"/>
    </source>
</evidence>
<evidence type="ECO:0000256" key="6">
    <source>
        <dbReference type="ARBA" id="ARBA00022840"/>
    </source>
</evidence>
<dbReference type="PROSITE" id="PS50860">
    <property type="entry name" value="AA_TRNA_LIGASE_II_ALA"/>
    <property type="match status" value="1"/>
</dbReference>
<dbReference type="GO" id="GO:0004813">
    <property type="term" value="F:alanine-tRNA ligase activity"/>
    <property type="evidence" value="ECO:0007669"/>
    <property type="project" value="UniProtKB-EC"/>
</dbReference>
<dbReference type="GO" id="GO:0005524">
    <property type="term" value="F:ATP binding"/>
    <property type="evidence" value="ECO:0007669"/>
    <property type="project" value="UniProtKB-KW"/>
</dbReference>
<keyword evidence="5" id="KW-0547">Nucleotide-binding</keyword>
<comment type="similarity">
    <text evidence="1">Belongs to the class-II aminoacyl-tRNA synthetase family.</text>
</comment>
<reference evidence="12 13" key="1">
    <citation type="journal article" date="2023" name="BMC Biotechnol.">
        <title>Vitis rotundifolia cv Carlos genome sequencing.</title>
        <authorList>
            <person name="Huff M."/>
            <person name="Hulse-Kemp A."/>
            <person name="Scheffler B."/>
            <person name="Youngblood R."/>
            <person name="Simpson S."/>
            <person name="Babiker E."/>
            <person name="Staton M."/>
        </authorList>
    </citation>
    <scope>NUCLEOTIDE SEQUENCE [LARGE SCALE GENOMIC DNA]</scope>
    <source>
        <tissue evidence="12">Leaf</tissue>
    </source>
</reference>
<dbReference type="FunFam" id="3.30.980.10:FF:000004">
    <property type="entry name" value="Alanine--tRNA ligase, cytoplasmic"/>
    <property type="match status" value="1"/>
</dbReference>
<keyword evidence="6" id="KW-0067">ATP-binding</keyword>
<keyword evidence="7" id="KW-0694">RNA-binding</keyword>
<evidence type="ECO:0000256" key="3">
    <source>
        <dbReference type="ARBA" id="ARBA00022555"/>
    </source>
</evidence>
<name>A0AA38YXR6_VITRO</name>